<evidence type="ECO:0000313" key="2">
    <source>
        <dbReference type="Proteomes" id="UP001612415"/>
    </source>
</evidence>
<dbReference type="EMBL" id="JBITDC010000024">
    <property type="protein sequence ID" value="MFI5680895.1"/>
    <property type="molecule type" value="Genomic_DNA"/>
</dbReference>
<name>A0ABW7YEQ4_STRCE</name>
<gene>
    <name evidence="1" type="ORF">ACIA8P_40900</name>
</gene>
<accession>A0ABW7YEQ4</accession>
<organism evidence="1 2">
    <name type="scientific">Streptomyces cellulosae</name>
    <dbReference type="NCBI Taxonomy" id="1968"/>
    <lineage>
        <taxon>Bacteria</taxon>
        <taxon>Bacillati</taxon>
        <taxon>Actinomycetota</taxon>
        <taxon>Actinomycetes</taxon>
        <taxon>Kitasatosporales</taxon>
        <taxon>Streptomycetaceae</taxon>
        <taxon>Streptomyces</taxon>
    </lineage>
</organism>
<sequence length="45" mass="4782">MRNNNGRRYLCTISQGQTQCYSPMVCDKGLTSLAEGVVDTAAGTA</sequence>
<protein>
    <submittedName>
        <fullName evidence="1">Uncharacterized protein</fullName>
    </submittedName>
</protein>
<evidence type="ECO:0000313" key="1">
    <source>
        <dbReference type="EMBL" id="MFI5680895.1"/>
    </source>
</evidence>
<dbReference type="Proteomes" id="UP001612415">
    <property type="component" value="Unassembled WGS sequence"/>
</dbReference>
<dbReference type="RefSeq" id="WP_398661255.1">
    <property type="nucleotide sequence ID" value="NZ_JBITDC010000024.1"/>
</dbReference>
<reference evidence="1 2" key="1">
    <citation type="submission" date="2024-10" db="EMBL/GenBank/DDBJ databases">
        <title>The Natural Products Discovery Center: Release of the First 8490 Sequenced Strains for Exploring Actinobacteria Biosynthetic Diversity.</title>
        <authorList>
            <person name="Kalkreuter E."/>
            <person name="Kautsar S.A."/>
            <person name="Yang D."/>
            <person name="Bader C.D."/>
            <person name="Teijaro C.N."/>
            <person name="Fluegel L."/>
            <person name="Davis C.M."/>
            <person name="Simpson J.R."/>
            <person name="Lauterbach L."/>
            <person name="Steele A.D."/>
            <person name="Gui C."/>
            <person name="Meng S."/>
            <person name="Li G."/>
            <person name="Viehrig K."/>
            <person name="Ye F."/>
            <person name="Su P."/>
            <person name="Kiefer A.F."/>
            <person name="Nichols A."/>
            <person name="Cepeda A.J."/>
            <person name="Yan W."/>
            <person name="Fan B."/>
            <person name="Jiang Y."/>
            <person name="Adhikari A."/>
            <person name="Zheng C.-J."/>
            <person name="Schuster L."/>
            <person name="Cowan T.M."/>
            <person name="Smanski M.J."/>
            <person name="Chevrette M.G."/>
            <person name="De Carvalho L.P.S."/>
            <person name="Shen B."/>
        </authorList>
    </citation>
    <scope>NUCLEOTIDE SEQUENCE [LARGE SCALE GENOMIC DNA]</scope>
    <source>
        <strain evidence="1 2">NPDC051599</strain>
    </source>
</reference>
<keyword evidence="2" id="KW-1185">Reference proteome</keyword>
<comment type="caution">
    <text evidence="1">The sequence shown here is derived from an EMBL/GenBank/DDBJ whole genome shotgun (WGS) entry which is preliminary data.</text>
</comment>
<proteinExistence type="predicted"/>